<protein>
    <recommendedName>
        <fullName evidence="3">Sulfur carrier protein FdhD</fullName>
    </recommendedName>
</protein>
<evidence type="ECO:0000256" key="1">
    <source>
        <dbReference type="ARBA" id="ARBA00022490"/>
    </source>
</evidence>
<dbReference type="InterPro" id="IPR016193">
    <property type="entry name" value="Cytidine_deaminase-like"/>
</dbReference>
<keyword evidence="5" id="KW-1185">Reference proteome</keyword>
<dbReference type="GO" id="GO:0097163">
    <property type="term" value="F:sulfur carrier activity"/>
    <property type="evidence" value="ECO:0007669"/>
    <property type="project" value="UniProtKB-UniRule"/>
</dbReference>
<dbReference type="Pfam" id="PF02634">
    <property type="entry name" value="FdhD-NarQ"/>
    <property type="match status" value="1"/>
</dbReference>
<dbReference type="GO" id="GO:0005737">
    <property type="term" value="C:cytoplasm"/>
    <property type="evidence" value="ECO:0007669"/>
    <property type="project" value="UniProtKB-SubCell"/>
</dbReference>
<dbReference type="RefSeq" id="WP_013556479.1">
    <property type="nucleotide sequence ID" value="NC_014958.1"/>
</dbReference>
<comment type="function">
    <text evidence="3">Required for formate dehydrogenase (FDH) activity. Acts as a sulfur carrier protein that transfers sulfur from IscS to the molybdenum cofactor prior to its insertion into FDH.</text>
</comment>
<feature type="active site" description="Cysteine persulfide intermediate" evidence="3">
    <location>
        <position position="92"/>
    </location>
</feature>
<proteinExistence type="inferred from homology"/>
<dbReference type="HAMAP" id="MF_00187">
    <property type="entry name" value="FdhD"/>
    <property type="match status" value="1"/>
</dbReference>
<dbReference type="SUPFAM" id="SSF53927">
    <property type="entry name" value="Cytidine deaminase-like"/>
    <property type="match status" value="1"/>
</dbReference>
<dbReference type="Proteomes" id="UP000008635">
    <property type="component" value="Chromosome"/>
</dbReference>
<accession>E8U7D5</accession>
<dbReference type="eggNOG" id="COG1526">
    <property type="taxonomic scope" value="Bacteria"/>
</dbReference>
<keyword evidence="1 3" id="KW-0963">Cytoplasm</keyword>
<comment type="similarity">
    <text evidence="3">Belongs to the FdhD family.</text>
</comment>
<dbReference type="PANTHER" id="PTHR30592:SF1">
    <property type="entry name" value="SULFUR CARRIER PROTEIN FDHD"/>
    <property type="match status" value="1"/>
</dbReference>
<dbReference type="NCBIfam" id="TIGR00129">
    <property type="entry name" value="fdhD_narQ"/>
    <property type="match status" value="1"/>
</dbReference>
<dbReference type="EMBL" id="CP002454">
    <property type="protein sequence ID" value="ADV66974.1"/>
    <property type="molecule type" value="Genomic_DNA"/>
</dbReference>
<dbReference type="KEGG" id="dmr:Deima_1324"/>
<evidence type="ECO:0000256" key="3">
    <source>
        <dbReference type="HAMAP-Rule" id="MF_00187"/>
    </source>
</evidence>
<sequence>MRAYRDGHVRDEDDPVIVEEPLELRDVHGAPVLLTMRTPGADRELLTGWLHAEGLLSAAPDLAPHPDNPNVWVVRTPLPPHAARLHGSTSACGVCGSGSVERLTQHLTPPLWARPPVSPVLLSALPARLRAQQPLFAATGGAHAAGLFTPGGALLAAFEDVGRHNATDKVLGWAYARGRLPLHDTVLVTSSRAGFEIVQKAVRAGVPVVVTVGAPTSLAVDTAQVAGVTLCGFARAGRLNVYTHAQRVASG</sequence>
<dbReference type="InterPro" id="IPR003786">
    <property type="entry name" value="FdhD"/>
</dbReference>
<comment type="subcellular location">
    <subcellularLocation>
        <location evidence="3">Cytoplasm</location>
    </subcellularLocation>
</comment>
<feature type="binding site" evidence="3">
    <location>
        <begin position="233"/>
        <end position="238"/>
    </location>
    <ligand>
        <name>Mo-bis(molybdopterin guanine dinucleotide)</name>
        <dbReference type="ChEBI" id="CHEBI:60539"/>
    </ligand>
</feature>
<evidence type="ECO:0000256" key="2">
    <source>
        <dbReference type="ARBA" id="ARBA00023150"/>
    </source>
</evidence>
<dbReference type="PIRSF" id="PIRSF015626">
    <property type="entry name" value="FdhD"/>
    <property type="match status" value="1"/>
</dbReference>
<evidence type="ECO:0000313" key="5">
    <source>
        <dbReference type="Proteomes" id="UP000008635"/>
    </source>
</evidence>
<dbReference type="Gene3D" id="3.10.20.10">
    <property type="match status" value="1"/>
</dbReference>
<dbReference type="Gene3D" id="3.40.140.10">
    <property type="entry name" value="Cytidine Deaminase, domain 2"/>
    <property type="match status" value="1"/>
</dbReference>
<reference evidence="5" key="2">
    <citation type="submission" date="2011-01" db="EMBL/GenBank/DDBJ databases">
        <title>The complete genome of Deinococcus maricopensis DSM 21211.</title>
        <authorList>
            <consortium name="US DOE Joint Genome Institute (JGI-PGF)"/>
            <person name="Lucas S."/>
            <person name="Copeland A."/>
            <person name="Lapidus A."/>
            <person name="Goodwin L."/>
            <person name="Pitluck S."/>
            <person name="Kyrpides N."/>
            <person name="Mavromatis K."/>
            <person name="Pagani I."/>
            <person name="Ivanova N."/>
            <person name="Ovchinnikova G."/>
            <person name="Zeytun A."/>
            <person name="Detter J.C."/>
            <person name="Han C."/>
            <person name="Land M."/>
            <person name="Hauser L."/>
            <person name="Markowitz V."/>
            <person name="Cheng J.-F."/>
            <person name="Hugenholtz P."/>
            <person name="Woyke T."/>
            <person name="Wu D."/>
            <person name="Pukall R."/>
            <person name="Gehrich-Schroeter G."/>
            <person name="Brambilla E."/>
            <person name="Klenk H.-P."/>
            <person name="Eisen J.A."/>
        </authorList>
    </citation>
    <scope>NUCLEOTIDE SEQUENCE [LARGE SCALE GENOMIC DNA]</scope>
    <source>
        <strain evidence="5">DSM 21211 / LMG 22137 / NRRL B-23946 / LB-34</strain>
    </source>
</reference>
<dbReference type="HOGENOM" id="CLU_056887_3_0_0"/>
<evidence type="ECO:0000313" key="4">
    <source>
        <dbReference type="EMBL" id="ADV66974.1"/>
    </source>
</evidence>
<organism evidence="4 5">
    <name type="scientific">Deinococcus maricopensis (strain DSM 21211 / LMG 22137 / NRRL B-23946 / LB-34)</name>
    <dbReference type="NCBI Taxonomy" id="709986"/>
    <lineage>
        <taxon>Bacteria</taxon>
        <taxon>Thermotogati</taxon>
        <taxon>Deinococcota</taxon>
        <taxon>Deinococci</taxon>
        <taxon>Deinococcales</taxon>
        <taxon>Deinococcaceae</taxon>
        <taxon>Deinococcus</taxon>
    </lineage>
</organism>
<dbReference type="AlphaFoldDB" id="E8U7D5"/>
<dbReference type="STRING" id="709986.Deima_1324"/>
<name>E8U7D5_DEIML</name>
<reference evidence="4 5" key="1">
    <citation type="journal article" date="2011" name="Stand. Genomic Sci.">
        <title>Complete genome sequence of Deinococcus maricopensis type strain (LB-34).</title>
        <authorList>
            <person name="Pukall R."/>
            <person name="Zeytun A."/>
            <person name="Lucas S."/>
            <person name="Lapidus A."/>
            <person name="Hammon N."/>
            <person name="Deshpande S."/>
            <person name="Nolan M."/>
            <person name="Cheng J.F."/>
            <person name="Pitluck S."/>
            <person name="Liolios K."/>
            <person name="Pagani I."/>
            <person name="Mikhailova N."/>
            <person name="Ivanova N."/>
            <person name="Mavromatis K."/>
            <person name="Pati A."/>
            <person name="Tapia R."/>
            <person name="Han C."/>
            <person name="Goodwin L."/>
            <person name="Chen A."/>
            <person name="Palaniappan K."/>
            <person name="Land M."/>
            <person name="Hauser L."/>
            <person name="Chang Y.J."/>
            <person name="Jeffries C.D."/>
            <person name="Brambilla E.M."/>
            <person name="Rohde M."/>
            <person name="Goker M."/>
            <person name="Detter J.C."/>
            <person name="Woyke T."/>
            <person name="Bristow J."/>
            <person name="Eisen J.A."/>
            <person name="Markowitz V."/>
            <person name="Hugenholtz P."/>
            <person name="Kyrpides N.C."/>
            <person name="Klenk H.P."/>
        </authorList>
    </citation>
    <scope>NUCLEOTIDE SEQUENCE [LARGE SCALE GENOMIC DNA]</scope>
    <source>
        <strain evidence="5">DSM 21211 / LMG 22137 / NRRL B-23946 / LB-34</strain>
    </source>
</reference>
<keyword evidence="2 3" id="KW-0501">Molybdenum cofactor biosynthesis</keyword>
<dbReference type="GO" id="GO:0016783">
    <property type="term" value="F:sulfurtransferase activity"/>
    <property type="evidence" value="ECO:0007669"/>
    <property type="project" value="InterPro"/>
</dbReference>
<dbReference type="GO" id="GO:0006777">
    <property type="term" value="P:Mo-molybdopterin cofactor biosynthetic process"/>
    <property type="evidence" value="ECO:0007669"/>
    <property type="project" value="UniProtKB-UniRule"/>
</dbReference>
<gene>
    <name evidence="3" type="primary">fdhD</name>
    <name evidence="4" type="ordered locus">Deima_1324</name>
</gene>
<dbReference type="PANTHER" id="PTHR30592">
    <property type="entry name" value="FORMATE DEHYDROGENASE"/>
    <property type="match status" value="1"/>
</dbReference>